<dbReference type="PANTHER" id="PTHR47077:SF1">
    <property type="entry name" value="CATION CHANNEL SPERM-ASSOCIATED PROTEIN 4"/>
    <property type="match status" value="1"/>
</dbReference>
<dbReference type="Pfam" id="PF00520">
    <property type="entry name" value="Ion_trans"/>
    <property type="match status" value="1"/>
</dbReference>
<dbReference type="OrthoDB" id="2984333at2759"/>
<evidence type="ECO:0000256" key="1">
    <source>
        <dbReference type="ARBA" id="ARBA00004141"/>
    </source>
</evidence>
<dbReference type="Proteomes" id="UP000708208">
    <property type="component" value="Unassembled WGS sequence"/>
</dbReference>
<comment type="subcellular location">
    <subcellularLocation>
        <location evidence="1">Membrane</location>
        <topology evidence="1">Multi-pass membrane protein</topology>
    </subcellularLocation>
</comment>
<accession>A0A8J2NP93</accession>
<dbReference type="PANTHER" id="PTHR47077">
    <property type="entry name" value="ION_TRANS DOMAIN-CONTAINING PROTEIN"/>
    <property type="match status" value="1"/>
</dbReference>
<protein>
    <recommendedName>
        <fullName evidence="6">Ion transport domain-containing protein</fullName>
    </recommendedName>
</protein>
<dbReference type="GO" id="GO:0097228">
    <property type="term" value="C:sperm principal piece"/>
    <property type="evidence" value="ECO:0007669"/>
    <property type="project" value="TreeGrafter"/>
</dbReference>
<sequence length="458" mass="52297">MGCKCRKRCRHPGNSLMDNTVEIFDDYFNLYVGTECDTNFHGHQVNFQEKKTENFTHVVDLDNYEFHKIIVYDFLGRILQSVAFRTFILVLVLINAVLIGLQTVEKLETTFGTVFVIVDHIILSIFIFEITLKWAHDFRMFWVVKWNILDFLIVLLIVSSEVTSGISTQNSKAIVLVRVVRAFRSLRSVSSLSSLTIVTHTIFKSIGDMMSILFVLMIFMVVLAVMGVTFFDLEEISEYTSTFNSPFDAWFLLFVCITQDGWVDFMERWRSKPKFWLLMVYIVIAIAIGAFIFSNLIIAVVVANLEMGVAEIRAEKLASMNPLSFVDKSSSQTVDVNPTYMIFTKNNLPLRGQRPCKVPSLKHINTRRLHAYIHTIVALEQNILEHTLIQKDLEKVMGVIVSIVKQLETFNPASVPEDRRKGLQALKDLQQMGSIQIPIDAFARATLLDDLKKASGNK</sequence>
<evidence type="ECO:0000256" key="4">
    <source>
        <dbReference type="ARBA" id="ARBA00023136"/>
    </source>
</evidence>
<organism evidence="7 8">
    <name type="scientific">Allacma fusca</name>
    <dbReference type="NCBI Taxonomy" id="39272"/>
    <lineage>
        <taxon>Eukaryota</taxon>
        <taxon>Metazoa</taxon>
        <taxon>Ecdysozoa</taxon>
        <taxon>Arthropoda</taxon>
        <taxon>Hexapoda</taxon>
        <taxon>Collembola</taxon>
        <taxon>Symphypleona</taxon>
        <taxon>Sminthuridae</taxon>
        <taxon>Allacma</taxon>
    </lineage>
</organism>
<feature type="transmembrane region" description="Helical" evidence="5">
    <location>
        <begin position="210"/>
        <end position="231"/>
    </location>
</feature>
<evidence type="ECO:0000256" key="3">
    <source>
        <dbReference type="ARBA" id="ARBA00022989"/>
    </source>
</evidence>
<evidence type="ECO:0000313" key="7">
    <source>
        <dbReference type="EMBL" id="CAG7720541.1"/>
    </source>
</evidence>
<feature type="transmembrane region" description="Helical" evidence="5">
    <location>
        <begin position="144"/>
        <end position="166"/>
    </location>
</feature>
<dbReference type="InterPro" id="IPR005821">
    <property type="entry name" value="Ion_trans_dom"/>
</dbReference>
<dbReference type="GO" id="GO:0005227">
    <property type="term" value="F:calcium-activated cation channel activity"/>
    <property type="evidence" value="ECO:0007669"/>
    <property type="project" value="InterPro"/>
</dbReference>
<evidence type="ECO:0000256" key="2">
    <source>
        <dbReference type="ARBA" id="ARBA00022692"/>
    </source>
</evidence>
<dbReference type="GO" id="GO:0005245">
    <property type="term" value="F:voltage-gated calcium channel activity"/>
    <property type="evidence" value="ECO:0007669"/>
    <property type="project" value="TreeGrafter"/>
</dbReference>
<keyword evidence="2 5" id="KW-0812">Transmembrane</keyword>
<evidence type="ECO:0000259" key="6">
    <source>
        <dbReference type="Pfam" id="PF00520"/>
    </source>
</evidence>
<dbReference type="GO" id="GO:0030317">
    <property type="term" value="P:flagellated sperm motility"/>
    <property type="evidence" value="ECO:0007669"/>
    <property type="project" value="InterPro"/>
</dbReference>
<dbReference type="AlphaFoldDB" id="A0A8J2NP93"/>
<dbReference type="InterPro" id="IPR028744">
    <property type="entry name" value="CatSper4"/>
</dbReference>
<name>A0A8J2NP93_9HEXA</name>
<dbReference type="GO" id="GO:0036128">
    <property type="term" value="C:CatSper complex"/>
    <property type="evidence" value="ECO:0007669"/>
    <property type="project" value="InterPro"/>
</dbReference>
<gene>
    <name evidence="7" type="ORF">AFUS01_LOCUS9813</name>
</gene>
<feature type="domain" description="Ion transport" evidence="6">
    <location>
        <begin position="83"/>
        <end position="306"/>
    </location>
</feature>
<keyword evidence="3 5" id="KW-1133">Transmembrane helix</keyword>
<evidence type="ECO:0000313" key="8">
    <source>
        <dbReference type="Proteomes" id="UP000708208"/>
    </source>
</evidence>
<feature type="transmembrane region" description="Helical" evidence="5">
    <location>
        <begin position="110"/>
        <end position="132"/>
    </location>
</feature>
<keyword evidence="4 5" id="KW-0472">Membrane</keyword>
<dbReference type="GO" id="GO:0001669">
    <property type="term" value="C:acrosomal vesicle"/>
    <property type="evidence" value="ECO:0007669"/>
    <property type="project" value="TreeGrafter"/>
</dbReference>
<keyword evidence="8" id="KW-1185">Reference proteome</keyword>
<reference evidence="7" key="1">
    <citation type="submission" date="2021-06" db="EMBL/GenBank/DDBJ databases">
        <authorList>
            <person name="Hodson N. C."/>
            <person name="Mongue J. A."/>
            <person name="Jaron S. K."/>
        </authorList>
    </citation>
    <scope>NUCLEOTIDE SEQUENCE</scope>
</reference>
<dbReference type="EMBL" id="CAJVCH010071438">
    <property type="protein sequence ID" value="CAG7720541.1"/>
    <property type="molecule type" value="Genomic_DNA"/>
</dbReference>
<comment type="caution">
    <text evidence="7">The sequence shown here is derived from an EMBL/GenBank/DDBJ whole genome shotgun (WGS) entry which is preliminary data.</text>
</comment>
<dbReference type="GO" id="GO:0006814">
    <property type="term" value="P:sodium ion transport"/>
    <property type="evidence" value="ECO:0007669"/>
    <property type="project" value="TreeGrafter"/>
</dbReference>
<dbReference type="GO" id="GO:0048240">
    <property type="term" value="P:sperm capacitation"/>
    <property type="evidence" value="ECO:0007669"/>
    <property type="project" value="TreeGrafter"/>
</dbReference>
<proteinExistence type="predicted"/>
<feature type="transmembrane region" description="Helical" evidence="5">
    <location>
        <begin position="275"/>
        <end position="303"/>
    </location>
</feature>
<evidence type="ECO:0000256" key="5">
    <source>
        <dbReference type="SAM" id="Phobius"/>
    </source>
</evidence>
<feature type="transmembrane region" description="Helical" evidence="5">
    <location>
        <begin position="82"/>
        <end position="104"/>
    </location>
</feature>